<dbReference type="CDD" id="cd00144">
    <property type="entry name" value="MPP_PPP_family"/>
    <property type="match status" value="1"/>
</dbReference>
<organism evidence="3 4">
    <name type="scientific">Azospirillum griseum</name>
    <dbReference type="NCBI Taxonomy" id="2496639"/>
    <lineage>
        <taxon>Bacteria</taxon>
        <taxon>Pseudomonadati</taxon>
        <taxon>Pseudomonadota</taxon>
        <taxon>Alphaproteobacteria</taxon>
        <taxon>Rhodospirillales</taxon>
        <taxon>Azospirillaceae</taxon>
        <taxon>Azospirillum</taxon>
    </lineage>
</organism>
<dbReference type="InterPro" id="IPR029052">
    <property type="entry name" value="Metallo-depent_PP-like"/>
</dbReference>
<dbReference type="InterPro" id="IPR050126">
    <property type="entry name" value="Ap4A_hydrolase"/>
</dbReference>
<dbReference type="PANTHER" id="PTHR42850:SF4">
    <property type="entry name" value="ZINC-DEPENDENT ENDOPOLYPHOSPHATASE"/>
    <property type="match status" value="1"/>
</dbReference>
<gene>
    <name evidence="3" type="ORF">EJ903_06930</name>
</gene>
<name>A0A3S0K6S6_9PROT</name>
<keyword evidence="4" id="KW-1185">Reference proteome</keyword>
<dbReference type="Proteomes" id="UP000277007">
    <property type="component" value="Unassembled WGS sequence"/>
</dbReference>
<sequence length="261" mass="28816">MQQRGTGVLGSPGQFASSDTPLAPSVPRGTRIYAVGDIHGRLDLLDALLDRIQYDAEDAPSLLKSLVFLGDYIDRGPESARVIERLIHGLPPMFSAVCLRGNHEDVMLRFLEDVRAAPGWLTYGGRATLVSYGVDAPPPDASQTRLMMAQRDLNQALPDHHRAFLSGLRCHVSFGDYYFVHAGVRPGVPLDRQRDTDRLWIRQEFLNSRADLGKVIVHGHTVAAEPESYPNRIGIDTGAYATNRLTALVLEGTERRFLCTA</sequence>
<dbReference type="GO" id="GO:0016791">
    <property type="term" value="F:phosphatase activity"/>
    <property type="evidence" value="ECO:0007669"/>
    <property type="project" value="TreeGrafter"/>
</dbReference>
<dbReference type="AlphaFoldDB" id="A0A3S0K6S6"/>
<evidence type="ECO:0000259" key="2">
    <source>
        <dbReference type="Pfam" id="PF00149"/>
    </source>
</evidence>
<feature type="domain" description="Calcineurin-like phosphoesterase" evidence="2">
    <location>
        <begin position="31"/>
        <end position="224"/>
    </location>
</feature>
<feature type="region of interest" description="Disordered" evidence="1">
    <location>
        <begin position="1"/>
        <end position="23"/>
    </location>
</feature>
<dbReference type="EMBL" id="RXMA01000004">
    <property type="protein sequence ID" value="RTR22543.1"/>
    <property type="molecule type" value="Genomic_DNA"/>
</dbReference>
<dbReference type="Pfam" id="PF00149">
    <property type="entry name" value="Metallophos"/>
    <property type="match status" value="1"/>
</dbReference>
<dbReference type="OrthoDB" id="9807890at2"/>
<dbReference type="GO" id="GO:0110154">
    <property type="term" value="P:RNA decapping"/>
    <property type="evidence" value="ECO:0007669"/>
    <property type="project" value="TreeGrafter"/>
</dbReference>
<protein>
    <submittedName>
        <fullName evidence="3">Serine/threonine protein phosphatase</fullName>
    </submittedName>
</protein>
<evidence type="ECO:0000313" key="3">
    <source>
        <dbReference type="EMBL" id="RTR22543.1"/>
    </source>
</evidence>
<evidence type="ECO:0000313" key="4">
    <source>
        <dbReference type="Proteomes" id="UP000277007"/>
    </source>
</evidence>
<dbReference type="GO" id="GO:0005737">
    <property type="term" value="C:cytoplasm"/>
    <property type="evidence" value="ECO:0007669"/>
    <property type="project" value="TreeGrafter"/>
</dbReference>
<dbReference type="GO" id="GO:0008803">
    <property type="term" value="F:bis(5'-nucleosyl)-tetraphosphatase (symmetrical) activity"/>
    <property type="evidence" value="ECO:0007669"/>
    <property type="project" value="TreeGrafter"/>
</dbReference>
<dbReference type="InterPro" id="IPR004843">
    <property type="entry name" value="Calcineurin-like_PHP"/>
</dbReference>
<dbReference type="PANTHER" id="PTHR42850">
    <property type="entry name" value="METALLOPHOSPHOESTERASE"/>
    <property type="match status" value="1"/>
</dbReference>
<accession>A0A3S0K6S6</accession>
<comment type="caution">
    <text evidence="3">The sequence shown here is derived from an EMBL/GenBank/DDBJ whole genome shotgun (WGS) entry which is preliminary data.</text>
</comment>
<reference evidence="3 4" key="1">
    <citation type="submission" date="2018-12" db="EMBL/GenBank/DDBJ databases">
        <authorList>
            <person name="Yang Y."/>
        </authorList>
    </citation>
    <scope>NUCLEOTIDE SEQUENCE [LARGE SCALE GENOMIC DNA]</scope>
    <source>
        <strain evidence="3 4">L-25-5w-1</strain>
    </source>
</reference>
<evidence type="ECO:0000256" key="1">
    <source>
        <dbReference type="SAM" id="MobiDB-lite"/>
    </source>
</evidence>
<dbReference type="Gene3D" id="3.60.21.10">
    <property type="match status" value="1"/>
</dbReference>
<dbReference type="SUPFAM" id="SSF56300">
    <property type="entry name" value="Metallo-dependent phosphatases"/>
    <property type="match status" value="1"/>
</dbReference>
<proteinExistence type="predicted"/>